<comment type="caution">
    <text evidence="1">The sequence shown here is derived from an EMBL/GenBank/DDBJ whole genome shotgun (WGS) entry which is preliminary data.</text>
</comment>
<protein>
    <recommendedName>
        <fullName evidence="3">TnsA-like heteromeric transposase endonuclease subunit</fullName>
    </recommendedName>
</protein>
<proteinExistence type="predicted"/>
<sequence length="216" mass="23979">MAAQRLWMRGYDGSTFRRHVPDLLLQHRNGAFTVVDVKPERMMKKPKVIDVLKWTDRVCRERGWQHEVWSGTDPTELSNVRFLSLAKRSQFVDRAASERVSAVAADRMTIDQILTNVAGRTRRHSFGGDDCVVGAALAVAMSDGLAYPVVWNVDDHGRRCSRMSSGRFDLAVGADLWFEGARCGVSIASIAAGLSSSQIGARREFPSTASLPKDER</sequence>
<evidence type="ECO:0000313" key="1">
    <source>
        <dbReference type="EMBL" id="GAS97877.1"/>
    </source>
</evidence>
<evidence type="ECO:0000313" key="2">
    <source>
        <dbReference type="Proteomes" id="UP000069443"/>
    </source>
</evidence>
<reference evidence="2" key="2">
    <citation type="submission" date="2016-02" db="EMBL/GenBank/DDBJ databases">
        <title>Draft genome sequence of five rapidly growing Mycobacterium species.</title>
        <authorList>
            <person name="Katahira K."/>
            <person name="Gotou Y."/>
            <person name="Iida K."/>
            <person name="Ogura Y."/>
            <person name="Hayashi T."/>
        </authorList>
    </citation>
    <scope>NUCLEOTIDE SEQUENCE [LARGE SCALE GENOMIC DNA]</scope>
    <source>
        <strain evidence="2">JCM15298</strain>
    </source>
</reference>
<dbReference type="OrthoDB" id="3403133at2"/>
<dbReference type="STRING" id="228230.RMCC_4842"/>
<dbReference type="RefSeq" id="WP_084395376.1">
    <property type="nucleotide sequence ID" value="NZ_BCSY01000076.1"/>
</dbReference>
<dbReference type="Proteomes" id="UP000069443">
    <property type="component" value="Unassembled WGS sequence"/>
</dbReference>
<keyword evidence="2" id="KW-1185">Reference proteome</keyword>
<accession>A0A117IBG3</accession>
<name>A0A117IBG3_MYCCR</name>
<gene>
    <name evidence="1" type="ORF">RMCC_4842</name>
</gene>
<dbReference type="AlphaFoldDB" id="A0A117IBG3"/>
<evidence type="ECO:0008006" key="3">
    <source>
        <dbReference type="Google" id="ProtNLM"/>
    </source>
</evidence>
<reference evidence="2" key="1">
    <citation type="journal article" date="2016" name="Genome Announc.">
        <title>Draft Genome Sequences of Five Rapidly Growing Mycobacterium Species, M. thermoresistibile, M. fortuitum subsp. acetamidolyticum, M. canariasense, M. brisbanense, and M. novocastrense.</title>
        <authorList>
            <person name="Katahira K."/>
            <person name="Ogura Y."/>
            <person name="Gotoh Y."/>
            <person name="Hayashi T."/>
        </authorList>
    </citation>
    <scope>NUCLEOTIDE SEQUENCE [LARGE SCALE GENOMIC DNA]</scope>
    <source>
        <strain evidence="2">JCM15298</strain>
    </source>
</reference>
<dbReference type="EMBL" id="BCSY01000076">
    <property type="protein sequence ID" value="GAS97877.1"/>
    <property type="molecule type" value="Genomic_DNA"/>
</dbReference>
<organism evidence="1 2">
    <name type="scientific">Mycolicibacterium canariasense</name>
    <name type="common">Mycobacterium canariasense</name>
    <dbReference type="NCBI Taxonomy" id="228230"/>
    <lineage>
        <taxon>Bacteria</taxon>
        <taxon>Bacillati</taxon>
        <taxon>Actinomycetota</taxon>
        <taxon>Actinomycetes</taxon>
        <taxon>Mycobacteriales</taxon>
        <taxon>Mycobacteriaceae</taxon>
        <taxon>Mycolicibacterium</taxon>
    </lineage>
</organism>